<evidence type="ECO:0000313" key="10">
    <source>
        <dbReference type="Proteomes" id="UP001205560"/>
    </source>
</evidence>
<dbReference type="Gene3D" id="1.20.1250.20">
    <property type="entry name" value="MFS general substrate transporter like domains"/>
    <property type="match status" value="1"/>
</dbReference>
<feature type="transmembrane region" description="Helical" evidence="7">
    <location>
        <begin position="44"/>
        <end position="64"/>
    </location>
</feature>
<feature type="transmembrane region" description="Helical" evidence="7">
    <location>
        <begin position="425"/>
        <end position="444"/>
    </location>
</feature>
<comment type="caution">
    <text evidence="9">The sequence shown here is derived from an EMBL/GenBank/DDBJ whole genome shotgun (WGS) entry which is preliminary data.</text>
</comment>
<feature type="transmembrane region" description="Helical" evidence="7">
    <location>
        <begin position="193"/>
        <end position="216"/>
    </location>
</feature>
<dbReference type="Pfam" id="PF07690">
    <property type="entry name" value="MFS_1"/>
    <property type="match status" value="1"/>
</dbReference>
<feature type="transmembrane region" description="Helical" evidence="7">
    <location>
        <begin position="222"/>
        <end position="239"/>
    </location>
</feature>
<dbReference type="InterPro" id="IPR005829">
    <property type="entry name" value="Sugar_transporter_CS"/>
</dbReference>
<dbReference type="PANTHER" id="PTHR42718:SF46">
    <property type="entry name" value="BLR6921 PROTEIN"/>
    <property type="match status" value="1"/>
</dbReference>
<feature type="transmembrane region" description="Helical" evidence="7">
    <location>
        <begin position="296"/>
        <end position="314"/>
    </location>
</feature>
<reference evidence="9 10" key="1">
    <citation type="submission" date="2022-08" db="EMBL/GenBank/DDBJ databases">
        <title>Reclassification of Massilia species as members of the genera Telluria, Duganella, Pseudoduganella, Mokoshia gen. nov. and Zemynaea gen. nov. using orthogonal and non-orthogonal genome-based approaches.</title>
        <authorList>
            <person name="Bowman J.P."/>
        </authorList>
    </citation>
    <scope>NUCLEOTIDE SEQUENCE [LARGE SCALE GENOMIC DNA]</scope>
    <source>
        <strain evidence="9 10">LMG 28164</strain>
    </source>
</reference>
<evidence type="ECO:0000313" key="9">
    <source>
        <dbReference type="EMBL" id="MCS0591886.1"/>
    </source>
</evidence>
<evidence type="ECO:0000259" key="8">
    <source>
        <dbReference type="PROSITE" id="PS50850"/>
    </source>
</evidence>
<evidence type="ECO:0000256" key="7">
    <source>
        <dbReference type="SAM" id="Phobius"/>
    </source>
</evidence>
<accession>A0ABT2ACE8</accession>
<comment type="subcellular location">
    <subcellularLocation>
        <location evidence="1">Cell membrane</location>
        <topology evidence="1">Multi-pass membrane protein</topology>
    </subcellularLocation>
</comment>
<feature type="domain" description="Major facilitator superfamily (MFS) profile" evidence="8">
    <location>
        <begin position="7"/>
        <end position="449"/>
    </location>
</feature>
<keyword evidence="5 7" id="KW-1133">Transmembrane helix</keyword>
<dbReference type="SUPFAM" id="SSF103473">
    <property type="entry name" value="MFS general substrate transporter"/>
    <property type="match status" value="1"/>
</dbReference>
<dbReference type="InterPro" id="IPR036259">
    <property type="entry name" value="MFS_trans_sf"/>
</dbReference>
<evidence type="ECO:0000256" key="1">
    <source>
        <dbReference type="ARBA" id="ARBA00004651"/>
    </source>
</evidence>
<name>A0ABT2ACE8_9BURK</name>
<organism evidence="9 10">
    <name type="scientific">Massilia norwichensis</name>
    <dbReference type="NCBI Taxonomy" id="1442366"/>
    <lineage>
        <taxon>Bacteria</taxon>
        <taxon>Pseudomonadati</taxon>
        <taxon>Pseudomonadota</taxon>
        <taxon>Betaproteobacteria</taxon>
        <taxon>Burkholderiales</taxon>
        <taxon>Oxalobacteraceae</taxon>
        <taxon>Telluria group</taxon>
        <taxon>Massilia</taxon>
    </lineage>
</organism>
<keyword evidence="4 7" id="KW-0812">Transmembrane</keyword>
<sequence>MSYRRKVAAVYLLGFFIDLINMFIAGVAYPAIGESLHASVAELAWVSNSYIMGLTLVIPLSAWLTQRAGARRVILLSLSLFTFATAACGLANSLGSLIFWRLVQGAGGGLLIPVGQALAWQLYQKHERARLSSAVMLVGLIAPASSPVIGGLLIQALGWRWTFFASLPAAAITLGLAFRWLQADKADAKAKPLDHMGLLLGCSALALALVGMAKLGEGGNETLAGACLVTSLVLLALFIRHCKLHPFPLVDIRLSRDPLMRFSMLVYQCVPGMFTGISLIGMLYLQDLLSMSPTAAGSLMLPWTCGSFLAIWFGGRSFGRLGPRPLIIAGCLIQASGIMLLTLVGQGDAHARLMAAFALMGTGGSLCSSTAQSTTFLNVKNASLQDATAVWNINRQLSFCFGVALLGMLLNQFSRHAMLLQAYHWTFYCAAAVTLVPIVASIFIRNSSVKLGLAFEQEKG</sequence>
<keyword evidence="2" id="KW-0813">Transport</keyword>
<feature type="transmembrane region" description="Helical" evidence="7">
    <location>
        <begin position="7"/>
        <end position="32"/>
    </location>
</feature>
<gene>
    <name evidence="9" type="ORF">NX782_22095</name>
</gene>
<feature type="transmembrane region" description="Helical" evidence="7">
    <location>
        <begin position="397"/>
        <end position="413"/>
    </location>
</feature>
<evidence type="ECO:0000256" key="6">
    <source>
        <dbReference type="ARBA" id="ARBA00023136"/>
    </source>
</evidence>
<dbReference type="InterPro" id="IPR020846">
    <property type="entry name" value="MFS_dom"/>
</dbReference>
<feature type="transmembrane region" description="Helical" evidence="7">
    <location>
        <begin position="326"/>
        <end position="347"/>
    </location>
</feature>
<dbReference type="EMBL" id="JANUGX010000033">
    <property type="protein sequence ID" value="MCS0591886.1"/>
    <property type="molecule type" value="Genomic_DNA"/>
</dbReference>
<proteinExistence type="predicted"/>
<dbReference type="RefSeq" id="WP_258847650.1">
    <property type="nucleotide sequence ID" value="NZ_JANUGX010000033.1"/>
</dbReference>
<dbReference type="Gene3D" id="1.20.1720.10">
    <property type="entry name" value="Multidrug resistance protein D"/>
    <property type="match status" value="1"/>
</dbReference>
<keyword evidence="10" id="KW-1185">Reference proteome</keyword>
<dbReference type="PANTHER" id="PTHR42718">
    <property type="entry name" value="MAJOR FACILITATOR SUPERFAMILY MULTIDRUG TRANSPORTER MFSC"/>
    <property type="match status" value="1"/>
</dbReference>
<protein>
    <submittedName>
        <fullName evidence="9">MFS transporter</fullName>
    </submittedName>
</protein>
<dbReference type="InterPro" id="IPR011701">
    <property type="entry name" value="MFS"/>
</dbReference>
<dbReference type="Proteomes" id="UP001205560">
    <property type="component" value="Unassembled WGS sequence"/>
</dbReference>
<feature type="transmembrane region" description="Helical" evidence="7">
    <location>
        <begin position="259"/>
        <end position="284"/>
    </location>
</feature>
<feature type="transmembrane region" description="Helical" evidence="7">
    <location>
        <begin position="163"/>
        <end position="181"/>
    </location>
</feature>
<evidence type="ECO:0000256" key="2">
    <source>
        <dbReference type="ARBA" id="ARBA00022448"/>
    </source>
</evidence>
<feature type="transmembrane region" description="Helical" evidence="7">
    <location>
        <begin position="98"/>
        <end position="123"/>
    </location>
</feature>
<keyword evidence="6 7" id="KW-0472">Membrane</keyword>
<keyword evidence="3" id="KW-1003">Cell membrane</keyword>
<feature type="transmembrane region" description="Helical" evidence="7">
    <location>
        <begin position="135"/>
        <end position="157"/>
    </location>
</feature>
<evidence type="ECO:0000256" key="4">
    <source>
        <dbReference type="ARBA" id="ARBA00022692"/>
    </source>
</evidence>
<feature type="transmembrane region" description="Helical" evidence="7">
    <location>
        <begin position="73"/>
        <end position="92"/>
    </location>
</feature>
<feature type="transmembrane region" description="Helical" evidence="7">
    <location>
        <begin position="353"/>
        <end position="377"/>
    </location>
</feature>
<dbReference type="PROSITE" id="PS50850">
    <property type="entry name" value="MFS"/>
    <property type="match status" value="1"/>
</dbReference>
<evidence type="ECO:0000256" key="3">
    <source>
        <dbReference type="ARBA" id="ARBA00022475"/>
    </source>
</evidence>
<evidence type="ECO:0000256" key="5">
    <source>
        <dbReference type="ARBA" id="ARBA00022989"/>
    </source>
</evidence>
<dbReference type="PROSITE" id="PS00217">
    <property type="entry name" value="SUGAR_TRANSPORT_2"/>
    <property type="match status" value="1"/>
</dbReference>